<dbReference type="InterPro" id="IPR026444">
    <property type="entry name" value="Secre_tail"/>
</dbReference>
<name>A0A7U2R9G8_FLAPS</name>
<dbReference type="InterPro" id="IPR044925">
    <property type="entry name" value="His-Me_finger_sf"/>
</dbReference>
<evidence type="ECO:0000259" key="7">
    <source>
        <dbReference type="PROSITE" id="PS51841"/>
    </source>
</evidence>
<dbReference type="Proteomes" id="UP000596329">
    <property type="component" value="Chromosome"/>
</dbReference>
<evidence type="ECO:0000259" key="6">
    <source>
        <dbReference type="PROSITE" id="PS50853"/>
    </source>
</evidence>
<evidence type="ECO:0000256" key="2">
    <source>
        <dbReference type="ARBA" id="ARBA00022722"/>
    </source>
</evidence>
<dbReference type="Pfam" id="PF00932">
    <property type="entry name" value="LTD"/>
    <property type="match status" value="1"/>
</dbReference>
<evidence type="ECO:0000313" key="8">
    <source>
        <dbReference type="EMBL" id="QRE03214.1"/>
    </source>
</evidence>
<dbReference type="InterPro" id="IPR001322">
    <property type="entry name" value="Lamin_tail_dom"/>
</dbReference>
<dbReference type="CDD" id="cd00063">
    <property type="entry name" value="FN3"/>
    <property type="match status" value="1"/>
</dbReference>
<accession>A0A7U2R9G8</accession>
<dbReference type="Pfam" id="PF18962">
    <property type="entry name" value="Por_Secre_tail"/>
    <property type="match status" value="1"/>
</dbReference>
<keyword evidence="2" id="KW-0540">Nuclease</keyword>
<feature type="domain" description="LTD" evidence="7">
    <location>
        <begin position="363"/>
        <end position="506"/>
    </location>
</feature>
<evidence type="ECO:0000256" key="4">
    <source>
        <dbReference type="ARBA" id="ARBA00022801"/>
    </source>
</evidence>
<feature type="domain" description="Fibronectin type-III" evidence="6">
    <location>
        <begin position="279"/>
        <end position="368"/>
    </location>
</feature>
<keyword evidence="4" id="KW-0378">Hydrolase</keyword>
<dbReference type="SUPFAM" id="SSF54060">
    <property type="entry name" value="His-Me finger endonucleases"/>
    <property type="match status" value="1"/>
</dbReference>
<dbReference type="GO" id="GO:0016787">
    <property type="term" value="F:hydrolase activity"/>
    <property type="evidence" value="ECO:0007669"/>
    <property type="project" value="UniProtKB-KW"/>
</dbReference>
<dbReference type="SUPFAM" id="SSF49265">
    <property type="entry name" value="Fibronectin type III"/>
    <property type="match status" value="1"/>
</dbReference>
<dbReference type="InterPro" id="IPR003961">
    <property type="entry name" value="FN3_dom"/>
</dbReference>
<keyword evidence="8" id="KW-0255">Endonuclease</keyword>
<dbReference type="InterPro" id="IPR036116">
    <property type="entry name" value="FN3_sf"/>
</dbReference>
<dbReference type="Gene3D" id="2.60.40.10">
    <property type="entry name" value="Immunoglobulins"/>
    <property type="match status" value="1"/>
</dbReference>
<comment type="similarity">
    <text evidence="1">Belongs to the EndA/NucM nuclease family.</text>
</comment>
<proteinExistence type="inferred from homology"/>
<dbReference type="EMBL" id="CP059075">
    <property type="protein sequence ID" value="QRE03214.1"/>
    <property type="molecule type" value="Genomic_DNA"/>
</dbReference>
<dbReference type="PROSITE" id="PS50853">
    <property type="entry name" value="FN3"/>
    <property type="match status" value="1"/>
</dbReference>
<sequence length="613" mass="66184">MKKIYLLLLLSASLGFAQCPSNLTTYYSNATGTGAILKTRLYNIIKDHTNNNYNGLYVTYQTSDIDHFYENDGTIMDMYSERPTAADPYNYNSSSTQRCGNYNIEGDCYNREHMIPQSIFNSANPMVADAHFITPTDGKVNGQRSNYPHGNVALATITTQNGSKLGSSGIPGYSGTVFEPIDEFKGDIARMYFYFVTRYENTVSNYSYAAFSGNAYPAIDPAFLAMLITWNNNDPVSAFEIARNNAICARQNNRNPYIDHPEYVASVWGAGSCPADTQAPTTITGLTAGTITSSSIALSWNLSTDNTGVTNYDVYVNGVKYASSGGGTSIILNGLNPITSYSIYAVAKDCQGNISSASNIINPTTAAAVVGTASELFFSEYVEGTSNNKALEIINITGSPIDLSAYSIKKQTNGTGTWSSGLSLSGNIDDGSVYFITNSLTASPCTPSRTANLSTAATEMTFNGNDPVGLFKSGTLIDIIGVLNGGAANFSIDETLRRKSSVTAPNTAFNKTTEWVVLPTNTCDGLGDATLNIKELSTTNFKIYPNPSNGKFNIDFEDYGNYSVEIFSAIGQKIFEQKETNNSNITISNLQQGIYLVKVSKNSKSITKKIVIN</sequence>
<evidence type="ECO:0000256" key="5">
    <source>
        <dbReference type="SAM" id="SignalP"/>
    </source>
</evidence>
<evidence type="ECO:0000313" key="9">
    <source>
        <dbReference type="Proteomes" id="UP000596329"/>
    </source>
</evidence>
<gene>
    <name evidence="8" type="ORF">H0H26_09930</name>
</gene>
<dbReference type="PANTHER" id="PTHR33607">
    <property type="entry name" value="ENDONUCLEASE-1"/>
    <property type="match status" value="1"/>
</dbReference>
<dbReference type="GO" id="GO:0004519">
    <property type="term" value="F:endonuclease activity"/>
    <property type="evidence" value="ECO:0007669"/>
    <property type="project" value="UniProtKB-KW"/>
</dbReference>
<keyword evidence="3 5" id="KW-0732">Signal</keyword>
<protein>
    <submittedName>
        <fullName evidence="8">Endonuclease</fullName>
    </submittedName>
</protein>
<feature type="chain" id="PRO_5030684356" evidence="5">
    <location>
        <begin position="18"/>
        <end position="613"/>
    </location>
</feature>
<evidence type="ECO:0000256" key="3">
    <source>
        <dbReference type="ARBA" id="ARBA00022729"/>
    </source>
</evidence>
<dbReference type="PANTHER" id="PTHR33607:SF2">
    <property type="entry name" value="ENDONUCLEASE-1"/>
    <property type="match status" value="1"/>
</dbReference>
<evidence type="ECO:0000256" key="1">
    <source>
        <dbReference type="ARBA" id="ARBA00006429"/>
    </source>
</evidence>
<dbReference type="InterPro" id="IPR007346">
    <property type="entry name" value="Endonuclease-I"/>
</dbReference>
<dbReference type="RefSeq" id="WP_063742267.1">
    <property type="nucleotide sequence ID" value="NZ_CBCSAL010000001.1"/>
</dbReference>
<feature type="signal peptide" evidence="5">
    <location>
        <begin position="1"/>
        <end position="17"/>
    </location>
</feature>
<dbReference type="NCBIfam" id="TIGR04183">
    <property type="entry name" value="Por_Secre_tail"/>
    <property type="match status" value="1"/>
</dbReference>
<dbReference type="PROSITE" id="PS51841">
    <property type="entry name" value="LTD"/>
    <property type="match status" value="1"/>
</dbReference>
<reference evidence="8 9" key="1">
    <citation type="submission" date="2020-07" db="EMBL/GenBank/DDBJ databases">
        <title>Genomic characterization of Flavobacterium psychrophilum strains.</title>
        <authorList>
            <person name="Castillo D."/>
            <person name="Jorgensen J."/>
            <person name="Middelboe M."/>
        </authorList>
    </citation>
    <scope>NUCLEOTIDE SEQUENCE [LARGE SCALE GENOMIC DNA]</scope>
    <source>
        <strain evidence="8 9">FPS-R7</strain>
    </source>
</reference>
<dbReference type="InterPro" id="IPR013783">
    <property type="entry name" value="Ig-like_fold"/>
</dbReference>
<dbReference type="Pfam" id="PF04231">
    <property type="entry name" value="Endonuclease_1"/>
    <property type="match status" value="1"/>
</dbReference>
<organism evidence="8 9">
    <name type="scientific">Flavobacterium psychrophilum</name>
    <dbReference type="NCBI Taxonomy" id="96345"/>
    <lineage>
        <taxon>Bacteria</taxon>
        <taxon>Pseudomonadati</taxon>
        <taxon>Bacteroidota</taxon>
        <taxon>Flavobacteriia</taxon>
        <taxon>Flavobacteriales</taxon>
        <taxon>Flavobacteriaceae</taxon>
        <taxon>Flavobacterium</taxon>
    </lineage>
</organism>
<dbReference type="AlphaFoldDB" id="A0A7U2R9G8"/>